<name>A0A0M2F1P3_9GAMM</name>
<dbReference type="GO" id="GO:0006313">
    <property type="term" value="P:DNA transposition"/>
    <property type="evidence" value="ECO:0007669"/>
    <property type="project" value="InterPro"/>
</dbReference>
<dbReference type="NCBIfam" id="NF033542">
    <property type="entry name" value="transpos_IS110"/>
    <property type="match status" value="1"/>
</dbReference>
<dbReference type="Pfam" id="PF02371">
    <property type="entry name" value="Transposase_20"/>
    <property type="match status" value="1"/>
</dbReference>
<sequence length="328" mass="36281">MIQLGIDVGKSKIDLCLRPDGPEGRKKTKILTNGPDVAISVLEWLAKQKVGPSDVQVVMESTGTYHEYLAYGLYERAVRVIIANPARIRAFAQGMGILTKNDTVDADVLARYGAMRQPDVWQPPSPAIRELKALISRRDALVHDVGREQSRLEKLLSTRRSLLVEASVRKILQVLNNELQVVQALIDNHIDKHPELKRDMEYLTSIKGIGSAVGSTMLVVLRGNHFISAEQAASWVGVVPKEKRSGSSVRGRTRLSKNGPPEVRAKLFMAAIVAVKHNPLLKQFYDRLLAAGKAKMSALGGVMRKLVHICYGVVMKQQKYDENYATAA</sequence>
<dbReference type="AlphaFoldDB" id="A0A0M2F1P3"/>
<protein>
    <submittedName>
        <fullName evidence="3">Uncharacterized protein</fullName>
    </submittedName>
</protein>
<dbReference type="EMBL" id="JQOD01000002">
    <property type="protein sequence ID" value="KGA33736.1"/>
    <property type="molecule type" value="Genomic_DNA"/>
</dbReference>
<comment type="caution">
    <text evidence="3">The sequence shown here is derived from an EMBL/GenBank/DDBJ whole genome shotgun (WGS) entry which is preliminary data.</text>
</comment>
<reference evidence="3 4" key="1">
    <citation type="submission" date="2014-08" db="EMBL/GenBank/DDBJ databases">
        <title>Genome sequences of NCPPB Pectobacterium isolates.</title>
        <authorList>
            <person name="Glover R.H."/>
            <person name="Sapp M."/>
            <person name="Elphinstone J."/>
        </authorList>
    </citation>
    <scope>NUCLEOTIDE SEQUENCE [LARGE SCALE GENOMIC DNA]</scope>
    <source>
        <strain evidence="3 4">LMG 21372</strain>
    </source>
</reference>
<dbReference type="InterPro" id="IPR003346">
    <property type="entry name" value="Transposase_20"/>
</dbReference>
<organism evidence="3 4">
    <name type="scientific">Pectobacterium brasiliense</name>
    <dbReference type="NCBI Taxonomy" id="180957"/>
    <lineage>
        <taxon>Bacteria</taxon>
        <taxon>Pseudomonadati</taxon>
        <taxon>Pseudomonadota</taxon>
        <taxon>Gammaproteobacteria</taxon>
        <taxon>Enterobacterales</taxon>
        <taxon>Pectobacteriaceae</taxon>
        <taxon>Pectobacterium</taxon>
    </lineage>
</organism>
<dbReference type="Pfam" id="PF01548">
    <property type="entry name" value="DEDD_Tnp_IS110"/>
    <property type="match status" value="1"/>
</dbReference>
<feature type="domain" description="Transposase IS116/IS110/IS902 C-terminal" evidence="2">
    <location>
        <begin position="201"/>
        <end position="285"/>
    </location>
</feature>
<dbReference type="GO" id="GO:0003677">
    <property type="term" value="F:DNA binding"/>
    <property type="evidence" value="ECO:0007669"/>
    <property type="project" value="InterPro"/>
</dbReference>
<dbReference type="PANTHER" id="PTHR33055:SF3">
    <property type="entry name" value="PUTATIVE TRANSPOSASE FOR IS117-RELATED"/>
    <property type="match status" value="1"/>
</dbReference>
<accession>A0A0M2F1P3</accession>
<dbReference type="OrthoDB" id="6424056at2"/>
<gene>
    <name evidence="3" type="ORF">KU74_09605</name>
</gene>
<dbReference type="GO" id="GO:0004803">
    <property type="term" value="F:transposase activity"/>
    <property type="evidence" value="ECO:0007669"/>
    <property type="project" value="InterPro"/>
</dbReference>
<dbReference type="STRING" id="180957.B5S52_22080"/>
<feature type="domain" description="Transposase IS110-like N-terminal" evidence="1">
    <location>
        <begin position="4"/>
        <end position="157"/>
    </location>
</feature>
<dbReference type="PANTHER" id="PTHR33055">
    <property type="entry name" value="TRANSPOSASE FOR INSERTION SEQUENCE ELEMENT IS1111A"/>
    <property type="match status" value="1"/>
</dbReference>
<evidence type="ECO:0000259" key="2">
    <source>
        <dbReference type="Pfam" id="PF02371"/>
    </source>
</evidence>
<dbReference type="InterPro" id="IPR002525">
    <property type="entry name" value="Transp_IS110-like_N"/>
</dbReference>
<evidence type="ECO:0000313" key="4">
    <source>
        <dbReference type="Proteomes" id="UP000029435"/>
    </source>
</evidence>
<dbReference type="RefSeq" id="WP_039314406.1">
    <property type="nucleotide sequence ID" value="NZ_JQOD01000002.1"/>
</dbReference>
<dbReference type="InterPro" id="IPR047650">
    <property type="entry name" value="Transpos_IS110"/>
</dbReference>
<dbReference type="Proteomes" id="UP000029435">
    <property type="component" value="Unassembled WGS sequence"/>
</dbReference>
<evidence type="ECO:0000313" key="3">
    <source>
        <dbReference type="EMBL" id="KGA33736.1"/>
    </source>
</evidence>
<proteinExistence type="predicted"/>
<evidence type="ECO:0000259" key="1">
    <source>
        <dbReference type="Pfam" id="PF01548"/>
    </source>
</evidence>